<reference evidence="2" key="1">
    <citation type="submission" date="2014-09" db="EMBL/GenBank/DDBJ databases">
        <authorList>
            <person name="Mudge J."/>
            <person name="Ramaraj T."/>
            <person name="Lindquist I.E."/>
            <person name="Bharti A.K."/>
            <person name="Sundararajan A."/>
            <person name="Cameron C.T."/>
            <person name="Woodward J.E."/>
            <person name="May G.D."/>
            <person name="Brubaker C."/>
            <person name="Broadhvest J."/>
            <person name="Wilkins T.A."/>
        </authorList>
    </citation>
    <scope>NUCLEOTIDE SEQUENCE</scope>
    <source>
        <strain evidence="2">cv. AKA8401</strain>
    </source>
</reference>
<evidence type="ECO:0000313" key="1">
    <source>
        <dbReference type="EMBL" id="KHG17531.1"/>
    </source>
</evidence>
<dbReference type="Proteomes" id="UP000032142">
    <property type="component" value="Unassembled WGS sequence"/>
</dbReference>
<protein>
    <submittedName>
        <fullName evidence="1">ALG-2 interacting X</fullName>
    </submittedName>
</protein>
<proteinExistence type="predicted"/>
<keyword evidence="2" id="KW-1185">Reference proteome</keyword>
<organism evidence="1 2">
    <name type="scientific">Gossypium arboreum</name>
    <name type="common">Tree cotton</name>
    <name type="synonym">Gossypium nanking</name>
    <dbReference type="NCBI Taxonomy" id="29729"/>
    <lineage>
        <taxon>Eukaryota</taxon>
        <taxon>Viridiplantae</taxon>
        <taxon>Streptophyta</taxon>
        <taxon>Embryophyta</taxon>
        <taxon>Tracheophyta</taxon>
        <taxon>Spermatophyta</taxon>
        <taxon>Magnoliopsida</taxon>
        <taxon>eudicotyledons</taxon>
        <taxon>Gunneridae</taxon>
        <taxon>Pentapetalae</taxon>
        <taxon>rosids</taxon>
        <taxon>malvids</taxon>
        <taxon>Malvales</taxon>
        <taxon>Malvaceae</taxon>
        <taxon>Malvoideae</taxon>
        <taxon>Gossypium</taxon>
    </lineage>
</organism>
<sequence length="84" mass="9693">MGQRGKLMRPKLPHTGRPHARVYLVELIMAYTGRPHTRLYLTALNMSVSHGRVPIAPKFSPIQKRPLLRAFRLSKVYLNTLEED</sequence>
<evidence type="ECO:0000313" key="2">
    <source>
        <dbReference type="Proteomes" id="UP000032142"/>
    </source>
</evidence>
<gene>
    <name evidence="1" type="ORF">F383_21708</name>
</gene>
<dbReference type="AlphaFoldDB" id="A0A0B0P2D4"/>
<dbReference type="EMBL" id="KN408471">
    <property type="protein sequence ID" value="KHG17531.1"/>
    <property type="molecule type" value="Genomic_DNA"/>
</dbReference>
<name>A0A0B0P2D4_GOSAR</name>
<accession>A0A0B0P2D4</accession>